<dbReference type="InterPro" id="IPR016040">
    <property type="entry name" value="NAD(P)-bd_dom"/>
</dbReference>
<proteinExistence type="predicted"/>
<evidence type="ECO:0000313" key="3">
    <source>
        <dbReference type="Proteomes" id="UP001371218"/>
    </source>
</evidence>
<name>A0ABU9BR48_9BURK</name>
<comment type="caution">
    <text evidence="2">The sequence shown here is derived from an EMBL/GenBank/DDBJ whole genome shotgun (WGS) entry which is preliminary data.</text>
</comment>
<dbReference type="RefSeq" id="WP_341426837.1">
    <property type="nucleotide sequence ID" value="NZ_JBBUTG010000010.1"/>
</dbReference>
<dbReference type="InterPro" id="IPR036291">
    <property type="entry name" value="NAD(P)-bd_dom_sf"/>
</dbReference>
<protein>
    <submittedName>
        <fullName evidence="2">Complex I NDUFA9 subunit family protein</fullName>
    </submittedName>
</protein>
<sequence length="329" mass="35381">MHDLPKRLEQSEAYWLIIGGTGFVGRALAEVLSRPAHQARRPRLLVPTRHRAHAQRLSHLPTVDVVQADVHDDGDLQRLVAGASAIVNLVGVLHGDEAAFDRAHAALPRRLAQACQAAGVRRVVHVSAIGASAEAPSKYLRSKARGEAFLRAADLDLTILRPSVVFGAQDQFLNLFARLQRVLPLMALAGGEARFAPVWVGDLAEAIARCLEQPATIGQTYECVGPEVLTLAQLVQAAGRYAGHARPIVPLPMWMGRLQAALFECLPGEPLMSRDNLDSMQVPNIATPGQPGLPALGIQPATLDSVAPGYLSPRHGTSRLEALRARHPT</sequence>
<evidence type="ECO:0000259" key="1">
    <source>
        <dbReference type="Pfam" id="PF13460"/>
    </source>
</evidence>
<dbReference type="PANTHER" id="PTHR12126">
    <property type="entry name" value="NADH-UBIQUINONE OXIDOREDUCTASE 39 KDA SUBUNIT-RELATED"/>
    <property type="match status" value="1"/>
</dbReference>
<dbReference type="PANTHER" id="PTHR12126:SF11">
    <property type="entry name" value="NADH DEHYDROGENASE [UBIQUINONE] 1 ALPHA SUBCOMPLEX SUBUNIT 9, MITOCHONDRIAL"/>
    <property type="match status" value="1"/>
</dbReference>
<dbReference type="Gene3D" id="3.40.50.720">
    <property type="entry name" value="NAD(P)-binding Rossmann-like Domain"/>
    <property type="match status" value="1"/>
</dbReference>
<organism evidence="2 3">
    <name type="scientific">Ideonella lacteola</name>
    <dbReference type="NCBI Taxonomy" id="2984193"/>
    <lineage>
        <taxon>Bacteria</taxon>
        <taxon>Pseudomonadati</taxon>
        <taxon>Pseudomonadota</taxon>
        <taxon>Betaproteobacteria</taxon>
        <taxon>Burkholderiales</taxon>
        <taxon>Sphaerotilaceae</taxon>
        <taxon>Ideonella</taxon>
    </lineage>
</organism>
<gene>
    <name evidence="2" type="ORF">AACH06_16500</name>
</gene>
<dbReference type="EMBL" id="JBBUTG010000010">
    <property type="protein sequence ID" value="MEK8032427.1"/>
    <property type="molecule type" value="Genomic_DNA"/>
</dbReference>
<dbReference type="InterPro" id="IPR051207">
    <property type="entry name" value="ComplexI_NDUFA9_subunit"/>
</dbReference>
<dbReference type="Pfam" id="PF13460">
    <property type="entry name" value="NAD_binding_10"/>
    <property type="match status" value="1"/>
</dbReference>
<keyword evidence="3" id="KW-1185">Reference proteome</keyword>
<accession>A0ABU9BR48</accession>
<dbReference type="CDD" id="cd05271">
    <property type="entry name" value="NDUFA9_like_SDR_a"/>
    <property type="match status" value="1"/>
</dbReference>
<feature type="domain" description="NAD(P)-binding" evidence="1">
    <location>
        <begin position="19"/>
        <end position="164"/>
    </location>
</feature>
<dbReference type="SUPFAM" id="SSF51735">
    <property type="entry name" value="NAD(P)-binding Rossmann-fold domains"/>
    <property type="match status" value="1"/>
</dbReference>
<evidence type="ECO:0000313" key="2">
    <source>
        <dbReference type="EMBL" id="MEK8032427.1"/>
    </source>
</evidence>
<dbReference type="Proteomes" id="UP001371218">
    <property type="component" value="Unassembled WGS sequence"/>
</dbReference>
<reference evidence="2 3" key="1">
    <citation type="submission" date="2024-04" db="EMBL/GenBank/DDBJ databases">
        <title>Novel species of the genus Ideonella isolated from streams.</title>
        <authorList>
            <person name="Lu H."/>
        </authorList>
    </citation>
    <scope>NUCLEOTIDE SEQUENCE [LARGE SCALE GENOMIC DNA]</scope>
    <source>
        <strain evidence="2 3">DXS29W</strain>
    </source>
</reference>